<dbReference type="InterPro" id="IPR016036">
    <property type="entry name" value="Malonyl_transacylase_ACP-bd"/>
</dbReference>
<dbReference type="Pfam" id="PF00109">
    <property type="entry name" value="ketoacyl-synt"/>
    <property type="match status" value="1"/>
</dbReference>
<dbReference type="SUPFAM" id="SSF47336">
    <property type="entry name" value="ACP-like"/>
    <property type="match status" value="1"/>
</dbReference>
<dbReference type="SUPFAM" id="SSF51735">
    <property type="entry name" value="NAD(P)-binding Rossmann-fold domains"/>
    <property type="match status" value="1"/>
</dbReference>
<dbReference type="Pfam" id="PF02801">
    <property type="entry name" value="Ketoacyl-synt_C"/>
    <property type="match status" value="1"/>
</dbReference>
<dbReference type="Proteomes" id="UP001564626">
    <property type="component" value="Unassembled WGS sequence"/>
</dbReference>
<dbReference type="InterPro" id="IPR042104">
    <property type="entry name" value="PKS_dehydratase_sf"/>
</dbReference>
<dbReference type="InterPro" id="IPR049551">
    <property type="entry name" value="PKS_DH_C"/>
</dbReference>
<dbReference type="Gene3D" id="1.10.1200.10">
    <property type="entry name" value="ACP-like"/>
    <property type="match status" value="1"/>
</dbReference>
<protein>
    <submittedName>
        <fullName evidence="8">SDR family NAD(P)-dependent oxidoreductase</fullName>
    </submittedName>
</protein>
<dbReference type="InterPro" id="IPR049900">
    <property type="entry name" value="PKS_mFAS_DH"/>
</dbReference>
<dbReference type="Pfam" id="PF21089">
    <property type="entry name" value="PKS_DH_N"/>
    <property type="match status" value="1"/>
</dbReference>
<dbReference type="PROSITE" id="PS52004">
    <property type="entry name" value="KS3_2"/>
    <property type="match status" value="1"/>
</dbReference>
<keyword evidence="2" id="KW-0597">Phosphoprotein</keyword>
<dbReference type="SMART" id="SM00822">
    <property type="entry name" value="PKS_KR"/>
    <property type="match status" value="1"/>
</dbReference>
<dbReference type="InterPro" id="IPR057326">
    <property type="entry name" value="KR_dom"/>
</dbReference>
<dbReference type="Pfam" id="PF14765">
    <property type="entry name" value="PS-DH"/>
    <property type="match status" value="1"/>
</dbReference>
<evidence type="ECO:0000256" key="1">
    <source>
        <dbReference type="ARBA" id="ARBA00022450"/>
    </source>
</evidence>
<dbReference type="SMART" id="SM00825">
    <property type="entry name" value="PKS_KS"/>
    <property type="match status" value="1"/>
</dbReference>
<feature type="active site" description="Proton acceptor; for dehydratase activity" evidence="5">
    <location>
        <position position="1446"/>
    </location>
</feature>
<organism evidence="8 9">
    <name type="scientific">Saccharopolyspora cebuensis</name>
    <dbReference type="NCBI Taxonomy" id="418759"/>
    <lineage>
        <taxon>Bacteria</taxon>
        <taxon>Bacillati</taxon>
        <taxon>Actinomycetota</taxon>
        <taxon>Actinomycetes</taxon>
        <taxon>Pseudonocardiales</taxon>
        <taxon>Pseudonocardiaceae</taxon>
        <taxon>Saccharopolyspora</taxon>
    </lineage>
</organism>
<reference evidence="8 9" key="1">
    <citation type="submission" date="2024-08" db="EMBL/GenBank/DDBJ databases">
        <title>Genome mining of Saccharopolyspora cebuensis PGLac3 from Nigerian medicinal plant.</title>
        <authorList>
            <person name="Ezeobiora C.E."/>
            <person name="Igbokwe N.H."/>
            <person name="Amin D.H."/>
            <person name="Mendie U.E."/>
        </authorList>
    </citation>
    <scope>NUCLEOTIDE SEQUENCE [LARGE SCALE GENOMIC DNA]</scope>
    <source>
        <strain evidence="8 9">PGLac3</strain>
    </source>
</reference>
<evidence type="ECO:0000313" key="9">
    <source>
        <dbReference type="Proteomes" id="UP001564626"/>
    </source>
</evidence>
<dbReference type="Gene3D" id="3.10.129.110">
    <property type="entry name" value="Polyketide synthase dehydratase"/>
    <property type="match status" value="1"/>
</dbReference>
<keyword evidence="3" id="KW-0808">Transferase</keyword>
<evidence type="ECO:0000256" key="2">
    <source>
        <dbReference type="ARBA" id="ARBA00022553"/>
    </source>
</evidence>
<dbReference type="InterPro" id="IPR050091">
    <property type="entry name" value="PKS_NRPS_Biosynth_Enz"/>
</dbReference>
<dbReference type="InterPro" id="IPR001227">
    <property type="entry name" value="Ac_transferase_dom_sf"/>
</dbReference>
<feature type="region of interest" description="C-terminal hotdog fold" evidence="5">
    <location>
        <begin position="1554"/>
        <end position="1688"/>
    </location>
</feature>
<comment type="caution">
    <text evidence="8">The sequence shown here is derived from an EMBL/GenBank/DDBJ whole genome shotgun (WGS) entry which is preliminary data.</text>
</comment>
<feature type="domain" description="Ketosynthase family 3 (KS3)" evidence="6">
    <location>
        <begin position="3"/>
        <end position="455"/>
    </location>
</feature>
<dbReference type="InterPro" id="IPR013968">
    <property type="entry name" value="PKS_KR"/>
</dbReference>
<dbReference type="Pfam" id="PF00550">
    <property type="entry name" value="PP-binding"/>
    <property type="match status" value="1"/>
</dbReference>
<dbReference type="InterPro" id="IPR036291">
    <property type="entry name" value="NAD(P)-bd_dom_sf"/>
</dbReference>
<feature type="domain" description="PKS/mFAS DH" evidence="7">
    <location>
        <begin position="1414"/>
        <end position="1688"/>
    </location>
</feature>
<dbReference type="InterPro" id="IPR009081">
    <property type="entry name" value="PP-bd_ACP"/>
</dbReference>
<dbReference type="RefSeq" id="WP_369775562.1">
    <property type="nucleotide sequence ID" value="NZ_JBGEHV010000069.1"/>
</dbReference>
<feature type="active site" description="Proton donor; for dehydratase activity" evidence="5">
    <location>
        <position position="1610"/>
    </location>
</feature>
<dbReference type="InterPro" id="IPR049552">
    <property type="entry name" value="PKS_DH_N"/>
</dbReference>
<dbReference type="Gene3D" id="3.40.50.720">
    <property type="entry name" value="NAD(P)-binding Rossmann-like Domain"/>
    <property type="match status" value="1"/>
</dbReference>
<dbReference type="SMART" id="SM00827">
    <property type="entry name" value="PKS_AT"/>
    <property type="match status" value="1"/>
</dbReference>
<evidence type="ECO:0000259" key="6">
    <source>
        <dbReference type="PROSITE" id="PS52004"/>
    </source>
</evidence>
<dbReference type="InterPro" id="IPR020807">
    <property type="entry name" value="PKS_DH"/>
</dbReference>
<accession>A0ABV4CQT5</accession>
<dbReference type="PANTHER" id="PTHR43775:SF51">
    <property type="entry name" value="INACTIVE PHENOLPHTHIOCEROL SYNTHESIS POLYKETIDE SYNTHASE TYPE I PKS1-RELATED"/>
    <property type="match status" value="1"/>
</dbReference>
<dbReference type="InterPro" id="IPR014043">
    <property type="entry name" value="Acyl_transferase_dom"/>
</dbReference>
<dbReference type="InterPro" id="IPR014030">
    <property type="entry name" value="Ketoacyl_synth_N"/>
</dbReference>
<dbReference type="PROSITE" id="PS52019">
    <property type="entry name" value="PKS_MFAS_DH"/>
    <property type="match status" value="1"/>
</dbReference>
<dbReference type="Pfam" id="PF00698">
    <property type="entry name" value="Acyl_transf_1"/>
    <property type="match status" value="1"/>
</dbReference>
<dbReference type="Pfam" id="PF08659">
    <property type="entry name" value="KR"/>
    <property type="match status" value="1"/>
</dbReference>
<keyword evidence="4" id="KW-0012">Acyltransferase</keyword>
<dbReference type="PANTHER" id="PTHR43775">
    <property type="entry name" value="FATTY ACID SYNTHASE"/>
    <property type="match status" value="1"/>
</dbReference>
<dbReference type="EMBL" id="JBGEHV010000069">
    <property type="protein sequence ID" value="MEY8042888.1"/>
    <property type="molecule type" value="Genomic_DNA"/>
</dbReference>
<evidence type="ECO:0000256" key="4">
    <source>
        <dbReference type="ARBA" id="ARBA00023315"/>
    </source>
</evidence>
<dbReference type="InterPro" id="IPR014031">
    <property type="entry name" value="Ketoacyl_synth_C"/>
</dbReference>
<gene>
    <name evidence="8" type="ORF">AB8O55_26070</name>
</gene>
<keyword evidence="1" id="KW-0596">Phosphopantetheine</keyword>
<evidence type="ECO:0000313" key="8">
    <source>
        <dbReference type="EMBL" id="MEY8042888.1"/>
    </source>
</evidence>
<dbReference type="SUPFAM" id="SSF53901">
    <property type="entry name" value="Thiolase-like"/>
    <property type="match status" value="1"/>
</dbReference>
<dbReference type="InterPro" id="IPR036736">
    <property type="entry name" value="ACP-like_sf"/>
</dbReference>
<keyword evidence="9" id="KW-1185">Reference proteome</keyword>
<proteinExistence type="predicted"/>
<name>A0ABV4CQT5_9PSEU</name>
<dbReference type="Gene3D" id="3.40.47.10">
    <property type="match status" value="1"/>
</dbReference>
<dbReference type="CDD" id="cd00833">
    <property type="entry name" value="PKS"/>
    <property type="match status" value="1"/>
</dbReference>
<dbReference type="InterPro" id="IPR020841">
    <property type="entry name" value="PKS_Beta-ketoAc_synthase_dom"/>
</dbReference>
<dbReference type="Gene3D" id="3.40.366.10">
    <property type="entry name" value="Malonyl-Coenzyme A Acyl Carrier Protein, domain 2"/>
    <property type="match status" value="1"/>
</dbReference>
<evidence type="ECO:0000259" key="7">
    <source>
        <dbReference type="PROSITE" id="PS52019"/>
    </source>
</evidence>
<dbReference type="InterPro" id="IPR016039">
    <property type="entry name" value="Thiolase-like"/>
</dbReference>
<sequence>MTAARIAIVGMACRYPDANSPAELWQNVLAGRRAFRRIPAERLGTAYRGEPDDPDRTYVDRAAVLRDWEFDRSGFGVPGPLFRATDLTHWLALETAAAALADAGRPGGEGLDRDATGVVLGNSLTGEFSRAATLRLRWPFLADAAATALHAGGVADPQVAEVLGHLERLVKEPFEVPGDESLAGALANTIAGRICNHFDLHGTGYTVDGACSSSLLAVMTACNALAAGECDFMLAGGVDLSLDPFELVGFARLGALAADEMRVYDRAPTGFLPGEGCGVVALMRAEDAERAHLRSYGHLVGWASSSDGSGGLTRPERSGQALALRRAYRMAELDPAAVGLVEGHGTGTAVGDRVELETLNSVRGAGAPAAALGTIKANIGHTKAAAGVAGLIKATLASHHRVLPPTTGCERPHELFADAPLRVLPEAEVWADRTPRAAVSSMGFGGINVHLVVEGRTSAAAPRRLPPAMARWARRTGRHEIVVAEANDVAALRDRLERLAGLAERLGEAEVRDVAATAWGERSGTARFRAALVARTPDELAAAAAEAAAATADWTGGVRADARRGFALGAEPARVGLLLPGQAAPVRTELAAWARDLDVPDLPTELVGRDAEVDTLVAQPAVLRQSLAGMAWLHRIGVEAVAATGHSLGEIAALHWAGACDAAEALELGRVRGRIMAEHGRAGTAMIAVGAAPELVDELIAGTSAVVAGYNAPERVIVSGTLADVEVVLGRARDAAVPASHLPVSHAFHSPAMIQARQPLREALATTGLGALERPVLSTITGEQLPPAEDLRELLVEQLTAPVRFTEALAALAKQCDVLVEAGPGAILAGLASANSCPVPVVAMDCAGDPRSHAFATAVLAACAEADLDPWFADRPSRPLPIDAEPRFLANPVELRSGWSRAPELPREGLGSAPAPVEVDAADPLVALTRHLSTTLELPEISIAPSSSLLGDLHLNSLQVVQAVNAVAKALGKQVPAAPLTLSDADVADVAHVLRELPAQDAAVAAPPDSVAGVRGWVRTFETAWEPFAAVRGDEVAWEVLAPDGHWLHEIAASDGEPRGLAIALLAEHGPDHVADLLARLGRAAPAELLVVHAGHPAAAGLARSAAVELDRCRVVVVEVPEQDHRFDPADVADPAGDRYLDVALTADGALHRRVARARTPGEGAEIPLGRGEVCLVTGGVHGISAYAAAALAERTGCSLVFLGRTGADDPAVRTAVRELSGRADVHYLACDVGDESAVHRVVARVREIGEVRGLLHGAGVNEPTLLGGITRDSFARTLRPKVRGLRVLLDAVGADLRLVLGFGSIIGRQGLSGQAEYCVANDWMRVELERWAHHGCRTHVLEWSLWSGIGMGVRLDVVDSLRRRGVEPIGPRDGVDAMLDVLADPEAPVSVLVTSRFPTTPTLSITGGPPRWLRFAEEPRVLVPGVEAVVEAELSLGSDPYLDDHRIEGSPVLPAVVGMEAMAQAAATAGAAHERWALTDLEFRTPVVVEQSRSRRLRLAALVDGGAAEVALRDDTDDFGTDRFTGRVVAAAAPPGPRDEAEVAVSADDAPTSHYGSTLFHRGRFRRVLRYDQLSAFRVRAWIHADPRARWFSDFHSGDLLLGDPGAHDAALHALLACVPHRRALPVGADRVDVWCRPDGLLRVLAEEVAHGPDDYVFDVDLVGADGTPVARWSGLRLRAVGPLELPDGPAADLVGPWLSRRMIECGLPAVELMTAPGTRRAGTAAALAARATGDEVWHDPAGALRTERCHLSASYRGDEVLLAMAPVPVGADWTAVPAGGCADVLDGPDRRTAGQLADALGGPPEAAGARVWSAREAVTKLGITAARPLRVDEVAADGLAVLSAGDVRIATAAHGGVPAVTAIAVPVEG</sequence>
<dbReference type="SUPFAM" id="SSF52151">
    <property type="entry name" value="FabD/lysophospholipase-like"/>
    <property type="match status" value="1"/>
</dbReference>
<evidence type="ECO:0000256" key="5">
    <source>
        <dbReference type="PROSITE-ProRule" id="PRU01363"/>
    </source>
</evidence>
<evidence type="ECO:0000256" key="3">
    <source>
        <dbReference type="ARBA" id="ARBA00022679"/>
    </source>
</evidence>
<dbReference type="InterPro" id="IPR016035">
    <property type="entry name" value="Acyl_Trfase/lysoPLipase"/>
</dbReference>
<dbReference type="SMART" id="SM00826">
    <property type="entry name" value="PKS_DH"/>
    <property type="match status" value="1"/>
</dbReference>
<feature type="region of interest" description="N-terminal hotdog fold" evidence="5">
    <location>
        <begin position="1414"/>
        <end position="1536"/>
    </location>
</feature>
<dbReference type="SUPFAM" id="SSF55048">
    <property type="entry name" value="Probable ACP-binding domain of malonyl-CoA ACP transacylase"/>
    <property type="match status" value="1"/>
</dbReference>